<dbReference type="PANTHER" id="PTHR36216">
    <property type="entry name" value="TRANSCRIPTIONAL REGULATOR, TRMB"/>
    <property type="match status" value="1"/>
</dbReference>
<keyword evidence="1" id="KW-0812">Transmembrane</keyword>
<evidence type="ECO:0000259" key="2">
    <source>
        <dbReference type="PROSITE" id="PS50987"/>
    </source>
</evidence>
<dbReference type="EMBL" id="CP036172">
    <property type="protein sequence ID" value="QSZ67416.1"/>
    <property type="molecule type" value="Genomic_DNA"/>
</dbReference>
<dbReference type="RefSeq" id="WP_265580305.1">
    <property type="nucleotide sequence ID" value="NZ_CP036172.1"/>
</dbReference>
<reference evidence="3" key="1">
    <citation type="journal article" date="2001" name="Int. J. Syst. Evol. Microbiol.">
        <title>Methanofollis aquaemaris sp. nov., a methanogen isolated from an aquaculture fish pond.</title>
        <authorList>
            <person name="Lai M.C."/>
            <person name="Chen S.C."/>
        </authorList>
    </citation>
    <scope>NUCLEOTIDE SEQUENCE</scope>
    <source>
        <strain evidence="3">N2F9704</strain>
    </source>
</reference>
<dbReference type="Pfam" id="PF13412">
    <property type="entry name" value="HTH_24"/>
    <property type="match status" value="1"/>
</dbReference>
<organism evidence="3 4">
    <name type="scientific">Methanofollis aquaemaris</name>
    <dbReference type="NCBI Taxonomy" id="126734"/>
    <lineage>
        <taxon>Archaea</taxon>
        <taxon>Methanobacteriati</taxon>
        <taxon>Methanobacteriota</taxon>
        <taxon>Stenosarchaea group</taxon>
        <taxon>Methanomicrobia</taxon>
        <taxon>Methanomicrobiales</taxon>
        <taxon>Methanomicrobiaceae</taxon>
        <taxon>Methanofollis</taxon>
    </lineage>
</organism>
<name>A0A8A3S725_9EURY</name>
<reference evidence="3" key="2">
    <citation type="submission" date="2019-02" db="EMBL/GenBank/DDBJ databases">
        <authorList>
            <person name="Chen S.-C."/>
            <person name="Chien H.-H."/>
            <person name="Lai M.-C."/>
        </authorList>
    </citation>
    <scope>NUCLEOTIDE SEQUENCE</scope>
    <source>
        <strain evidence="3">N2F9704</strain>
    </source>
</reference>
<proteinExistence type="predicted"/>
<sequence>MDRRSALFLFCLIMLVQGAGAYIVTPGYDRPPTGEPLTPVEVAPWELPLYVLVYSLCIAPLDLFTWSGIWFFLRSRQGGSSLLDHPVRGAIYRCIRARPGIHLRALSATTGTPMGTLRYHLGILHQNHKVAVLQEDGRLMYYENSGTYTLTQQRLLKHLMNPTTRQILCEVLRQPGMSRKEVAEIVGISGPAVHWHMKKLEEDGFMMEEREGRTTRYSLNEGIAGDLAAWTTEGGDLSRGSCS</sequence>
<accession>A0A8A3S725</accession>
<dbReference type="AlphaFoldDB" id="A0A8A3S725"/>
<evidence type="ECO:0000256" key="1">
    <source>
        <dbReference type="SAM" id="Phobius"/>
    </source>
</evidence>
<feature type="transmembrane region" description="Helical" evidence="1">
    <location>
        <begin position="49"/>
        <end position="73"/>
    </location>
</feature>
<dbReference type="Gene3D" id="1.10.10.10">
    <property type="entry name" value="Winged helix-like DNA-binding domain superfamily/Winged helix DNA-binding domain"/>
    <property type="match status" value="2"/>
</dbReference>
<dbReference type="InterPro" id="IPR001845">
    <property type="entry name" value="HTH_ArsR_DNA-bd_dom"/>
</dbReference>
<dbReference type="SMART" id="SM00418">
    <property type="entry name" value="HTH_ARSR"/>
    <property type="match status" value="1"/>
</dbReference>
<keyword evidence="1" id="KW-0472">Membrane</keyword>
<dbReference type="KEGG" id="maqe:RJ40_07815"/>
<protein>
    <submittedName>
        <fullName evidence="3">Winged helix-turn-helix transcriptional regulator</fullName>
    </submittedName>
</protein>
<dbReference type="CDD" id="cd00090">
    <property type="entry name" value="HTH_ARSR"/>
    <property type="match status" value="1"/>
</dbReference>
<dbReference type="InterPro" id="IPR036390">
    <property type="entry name" value="WH_DNA-bd_sf"/>
</dbReference>
<keyword evidence="4" id="KW-1185">Reference proteome</keyword>
<feature type="domain" description="HTH arsR-type" evidence="2">
    <location>
        <begin position="144"/>
        <end position="239"/>
    </location>
</feature>
<dbReference type="PANTHER" id="PTHR36216:SF1">
    <property type="entry name" value="HTH ARSR-TYPE DOMAIN-CONTAINING PROTEIN"/>
    <property type="match status" value="1"/>
</dbReference>
<evidence type="ECO:0000313" key="4">
    <source>
        <dbReference type="Proteomes" id="UP001042704"/>
    </source>
</evidence>
<dbReference type="SUPFAM" id="SSF46785">
    <property type="entry name" value="Winged helix' DNA-binding domain"/>
    <property type="match status" value="2"/>
</dbReference>
<dbReference type="GO" id="GO:0003700">
    <property type="term" value="F:DNA-binding transcription factor activity"/>
    <property type="evidence" value="ECO:0007669"/>
    <property type="project" value="InterPro"/>
</dbReference>
<gene>
    <name evidence="3" type="ORF">RJ40_07815</name>
</gene>
<dbReference type="Proteomes" id="UP001042704">
    <property type="component" value="Chromosome"/>
</dbReference>
<dbReference type="PROSITE" id="PS50987">
    <property type="entry name" value="HTH_ARSR_2"/>
    <property type="match status" value="1"/>
</dbReference>
<dbReference type="InterPro" id="IPR056504">
    <property type="entry name" value="HTH_HVO_0163_N"/>
</dbReference>
<dbReference type="Pfam" id="PF24266">
    <property type="entry name" value="HTH_HVO_0163_N"/>
    <property type="match status" value="1"/>
</dbReference>
<keyword evidence="1" id="KW-1133">Transmembrane helix</keyword>
<dbReference type="InterPro" id="IPR036388">
    <property type="entry name" value="WH-like_DNA-bd_sf"/>
</dbReference>
<dbReference type="GeneID" id="76424260"/>
<evidence type="ECO:0000313" key="3">
    <source>
        <dbReference type="EMBL" id="QSZ67416.1"/>
    </source>
</evidence>
<dbReference type="InterPro" id="IPR011991">
    <property type="entry name" value="ArsR-like_HTH"/>
</dbReference>